<dbReference type="Proteomes" id="UP001597418">
    <property type="component" value="Unassembled WGS sequence"/>
</dbReference>
<evidence type="ECO:0000313" key="2">
    <source>
        <dbReference type="Proteomes" id="UP001597418"/>
    </source>
</evidence>
<keyword evidence="2" id="KW-1185">Reference proteome</keyword>
<comment type="caution">
    <text evidence="1">The sequence shown here is derived from an EMBL/GenBank/DDBJ whole genome shotgun (WGS) entry which is preliminary data.</text>
</comment>
<name>A0ABW5U9A8_9SPHI</name>
<dbReference type="RefSeq" id="WP_066753094.1">
    <property type="nucleotide sequence ID" value="NZ_JBHUMB010000005.1"/>
</dbReference>
<accession>A0ABW5U9A8</accession>
<protein>
    <submittedName>
        <fullName evidence="1">Uncharacterized protein</fullName>
    </submittedName>
</protein>
<dbReference type="EMBL" id="JBHUMB010000005">
    <property type="protein sequence ID" value="MFD2741938.1"/>
    <property type="molecule type" value="Genomic_DNA"/>
</dbReference>
<sequence length="144" mass="16850">MLQINVNEQSRKAVILYPKEMRIPSKEINVSSWVDVERKWQSEVHSFIYNSLRSWTIQRNKAYKATKELNGQRAAAVDKILLMLINSQSAKLHVLCKRVVDNLEFFLLLIPKNGSSQFEYAHKIIGPMLMWCKEYKDAINKTHN</sequence>
<gene>
    <name evidence="1" type="ORF">ACFSQ6_00860</name>
</gene>
<evidence type="ECO:0000313" key="1">
    <source>
        <dbReference type="EMBL" id="MFD2741938.1"/>
    </source>
</evidence>
<reference evidence="2" key="1">
    <citation type="journal article" date="2019" name="Int. J. Syst. Evol. Microbiol.">
        <title>The Global Catalogue of Microorganisms (GCM) 10K type strain sequencing project: providing services to taxonomists for standard genome sequencing and annotation.</title>
        <authorList>
            <consortium name="The Broad Institute Genomics Platform"/>
            <consortium name="The Broad Institute Genome Sequencing Center for Infectious Disease"/>
            <person name="Wu L."/>
            <person name="Ma J."/>
        </authorList>
    </citation>
    <scope>NUCLEOTIDE SEQUENCE [LARGE SCALE GENOMIC DNA]</scope>
    <source>
        <strain evidence="2">KCTC 42247</strain>
    </source>
</reference>
<proteinExistence type="predicted"/>
<organism evidence="1 2">
    <name type="scientific">Sphingobacterium populi</name>
    <dbReference type="NCBI Taxonomy" id="1812824"/>
    <lineage>
        <taxon>Bacteria</taxon>
        <taxon>Pseudomonadati</taxon>
        <taxon>Bacteroidota</taxon>
        <taxon>Sphingobacteriia</taxon>
        <taxon>Sphingobacteriales</taxon>
        <taxon>Sphingobacteriaceae</taxon>
        <taxon>Sphingobacterium</taxon>
    </lineage>
</organism>